<sequence length="213" mass="23825">MLLLAHRGWWRSPEEKNSELAIRRAFDAGYGVETDLRDHEGRVVVSHDPPTGQDHIGLDDLLAWYAAAGQPGRLALNIKADGLQKPLAEALARHGVDRYFVFDMSVADAVGYMRHDLDCYSRVSEYEPEPSFEAQAVGIWMDAFVSDWIAPSDIEGWLAKGKEVALVSPELHKRPEDDVWAQWRETASLASDRLMLCTDFPDKAARVFGLSGD</sequence>
<dbReference type="GO" id="GO:0006629">
    <property type="term" value="P:lipid metabolic process"/>
    <property type="evidence" value="ECO:0007669"/>
    <property type="project" value="InterPro"/>
</dbReference>
<dbReference type="RefSeq" id="WP_165258813.1">
    <property type="nucleotide sequence ID" value="NZ_JAAKGT010000004.1"/>
</dbReference>
<organism evidence="1">
    <name type="scientific">Caulobacter sp. 602-2</name>
    <dbReference type="NCBI Taxonomy" id="2710887"/>
    <lineage>
        <taxon>Bacteria</taxon>
        <taxon>Pseudomonadati</taxon>
        <taxon>Pseudomonadota</taxon>
        <taxon>Alphaproteobacteria</taxon>
        <taxon>Caulobacterales</taxon>
        <taxon>Caulobacteraceae</taxon>
        <taxon>Caulobacter</taxon>
    </lineage>
</organism>
<comment type="caution">
    <text evidence="1">The sequence shown here is derived from an EMBL/GenBank/DDBJ whole genome shotgun (WGS) entry which is preliminary data.</text>
</comment>
<reference evidence="1" key="1">
    <citation type="submission" date="2020-02" db="EMBL/GenBank/DDBJ databases">
        <authorList>
            <person name="Gao J."/>
            <person name="Sun J."/>
        </authorList>
    </citation>
    <scope>NUCLEOTIDE SEQUENCE</scope>
    <source>
        <strain evidence="1">602-2</strain>
    </source>
</reference>
<dbReference type="Gene3D" id="3.20.20.190">
    <property type="entry name" value="Phosphatidylinositol (PI) phosphodiesterase"/>
    <property type="match status" value="1"/>
</dbReference>
<dbReference type="EMBL" id="JAAKGT010000004">
    <property type="protein sequence ID" value="NGM50245.1"/>
    <property type="molecule type" value="Genomic_DNA"/>
</dbReference>
<evidence type="ECO:0000313" key="1">
    <source>
        <dbReference type="EMBL" id="NGM50245.1"/>
    </source>
</evidence>
<proteinExistence type="predicted"/>
<accession>A0A6G4QYC9</accession>
<dbReference type="SUPFAM" id="SSF51695">
    <property type="entry name" value="PLC-like phosphodiesterases"/>
    <property type="match status" value="1"/>
</dbReference>
<protein>
    <recommendedName>
        <fullName evidence="2">Glycerophosphodiester phosphodiesterase</fullName>
    </recommendedName>
</protein>
<gene>
    <name evidence="1" type="ORF">G5B46_11555</name>
</gene>
<dbReference type="InterPro" id="IPR017946">
    <property type="entry name" value="PLC-like_Pdiesterase_TIM-brl"/>
</dbReference>
<name>A0A6G4QYC9_9CAUL</name>
<dbReference type="AlphaFoldDB" id="A0A6G4QYC9"/>
<evidence type="ECO:0008006" key="2">
    <source>
        <dbReference type="Google" id="ProtNLM"/>
    </source>
</evidence>
<dbReference type="GO" id="GO:0008081">
    <property type="term" value="F:phosphoric diester hydrolase activity"/>
    <property type="evidence" value="ECO:0007669"/>
    <property type="project" value="InterPro"/>
</dbReference>